<reference evidence="1 2" key="1">
    <citation type="journal article" date="2019" name="Sci. Rep.">
        <title>Orb-weaving spider Araneus ventricosus genome elucidates the spidroin gene catalogue.</title>
        <authorList>
            <person name="Kono N."/>
            <person name="Nakamura H."/>
            <person name="Ohtoshi R."/>
            <person name="Moran D.A.P."/>
            <person name="Shinohara A."/>
            <person name="Yoshida Y."/>
            <person name="Fujiwara M."/>
            <person name="Mori M."/>
            <person name="Tomita M."/>
            <person name="Arakawa K."/>
        </authorList>
    </citation>
    <scope>NUCLEOTIDE SEQUENCE [LARGE SCALE GENOMIC DNA]</scope>
</reference>
<organism evidence="1 2">
    <name type="scientific">Araneus ventricosus</name>
    <name type="common">Orbweaver spider</name>
    <name type="synonym">Epeira ventricosa</name>
    <dbReference type="NCBI Taxonomy" id="182803"/>
    <lineage>
        <taxon>Eukaryota</taxon>
        <taxon>Metazoa</taxon>
        <taxon>Ecdysozoa</taxon>
        <taxon>Arthropoda</taxon>
        <taxon>Chelicerata</taxon>
        <taxon>Arachnida</taxon>
        <taxon>Araneae</taxon>
        <taxon>Araneomorphae</taxon>
        <taxon>Entelegynae</taxon>
        <taxon>Araneoidea</taxon>
        <taxon>Araneidae</taxon>
        <taxon>Araneus</taxon>
    </lineage>
</organism>
<comment type="caution">
    <text evidence="1">The sequence shown here is derived from an EMBL/GenBank/DDBJ whole genome shotgun (WGS) entry which is preliminary data.</text>
</comment>
<protein>
    <submittedName>
        <fullName evidence="1">Uncharacterized protein</fullName>
    </submittedName>
</protein>
<proteinExistence type="predicted"/>
<dbReference type="Proteomes" id="UP000499080">
    <property type="component" value="Unassembled WGS sequence"/>
</dbReference>
<evidence type="ECO:0000313" key="1">
    <source>
        <dbReference type="EMBL" id="GBM25451.1"/>
    </source>
</evidence>
<evidence type="ECO:0000313" key="2">
    <source>
        <dbReference type="Proteomes" id="UP000499080"/>
    </source>
</evidence>
<accession>A0A4Y2E977</accession>
<sequence>MLYFIRFSSTRCENESEAKFSKVANALLHWPRSTGLGTKSKSTPLTGKSFHRMIWARLRLAAATMTNDISEFGPVPRSLKEKAV</sequence>
<name>A0A4Y2E977_ARAVE</name>
<dbReference type="EMBL" id="BGPR01000538">
    <property type="protein sequence ID" value="GBM25451.1"/>
    <property type="molecule type" value="Genomic_DNA"/>
</dbReference>
<gene>
    <name evidence="1" type="ORF">AVEN_261569_1</name>
</gene>
<keyword evidence="2" id="KW-1185">Reference proteome</keyword>
<dbReference type="AlphaFoldDB" id="A0A4Y2E977"/>